<feature type="transmembrane region" description="Helical" evidence="2">
    <location>
        <begin position="97"/>
        <end position="118"/>
    </location>
</feature>
<keyword evidence="1" id="KW-0175">Coiled coil</keyword>
<dbReference type="PATRIC" id="fig|1423812.3.peg.1269"/>
<keyword evidence="2" id="KW-0812">Transmembrane</keyword>
<dbReference type="OrthoDB" id="1655249at2"/>
<sequence>MNKKDTRTEKLRDETNELKKQLEEANAKFFDDLRSYLITSGIFYDEEDVTEQIYNVCLDLIEAQENGQTAEEYFGKDSRKLANSMIKNFKHAGLKEMFNITLIPIGIFWLITFMSDFANSGALKINILEYLLMAGLSVALTCIVFSLVHKSIYLSENNILRKSKIAGFIAGTVFFASFLLLFLSISLWTPDFLTIKIAYPYDTILILALALVSITWIISSKQVYLYPITPFIILIALVGIIQRIPGIVDAIGTDNFKYLSIGATVIGFLANIIWSRIQVNKLSND</sequence>
<evidence type="ECO:0000256" key="2">
    <source>
        <dbReference type="SAM" id="Phobius"/>
    </source>
</evidence>
<keyword evidence="2" id="KW-0472">Membrane</keyword>
<organism evidence="3 4">
    <name type="scientific">Liquorilactobacillus uvarum DSM 19971</name>
    <dbReference type="NCBI Taxonomy" id="1423812"/>
    <lineage>
        <taxon>Bacteria</taxon>
        <taxon>Bacillati</taxon>
        <taxon>Bacillota</taxon>
        <taxon>Bacilli</taxon>
        <taxon>Lactobacillales</taxon>
        <taxon>Lactobacillaceae</taxon>
        <taxon>Liquorilactobacillus</taxon>
    </lineage>
</organism>
<keyword evidence="2" id="KW-1133">Transmembrane helix</keyword>
<evidence type="ECO:0000256" key="1">
    <source>
        <dbReference type="SAM" id="Coils"/>
    </source>
</evidence>
<gene>
    <name evidence="3" type="ORF">FD20_GL001187</name>
</gene>
<dbReference type="RefSeq" id="WP_057738209.1">
    <property type="nucleotide sequence ID" value="NZ_AZEG01000025.1"/>
</dbReference>
<evidence type="ECO:0000313" key="3">
    <source>
        <dbReference type="EMBL" id="KRL36558.1"/>
    </source>
</evidence>
<evidence type="ECO:0008006" key="5">
    <source>
        <dbReference type="Google" id="ProtNLM"/>
    </source>
</evidence>
<keyword evidence="4" id="KW-1185">Reference proteome</keyword>
<dbReference type="SUPFAM" id="SSF158560">
    <property type="entry name" value="BH3980-like"/>
    <property type="match status" value="1"/>
</dbReference>
<dbReference type="STRING" id="1423812.FD20_GL001187"/>
<protein>
    <recommendedName>
        <fullName evidence="5">Integral membrane protein</fullName>
    </recommendedName>
</protein>
<feature type="transmembrane region" description="Helical" evidence="2">
    <location>
        <begin position="130"/>
        <end position="153"/>
    </location>
</feature>
<feature type="transmembrane region" description="Helical" evidence="2">
    <location>
        <begin position="165"/>
        <end position="185"/>
    </location>
</feature>
<dbReference type="PANTHER" id="PTHR41307:SF1">
    <property type="entry name" value="MEMBRANE PROTEIN"/>
    <property type="match status" value="1"/>
</dbReference>
<dbReference type="Gene3D" id="1.10.1900.10">
    <property type="entry name" value="c-terminal domain of poly(a) binding protein"/>
    <property type="match status" value="1"/>
</dbReference>
<comment type="caution">
    <text evidence="3">The sequence shown here is derived from an EMBL/GenBank/DDBJ whole genome shotgun (WGS) entry which is preliminary data.</text>
</comment>
<name>A0A0R1PVY7_9LACO</name>
<dbReference type="EMBL" id="AZEG01000025">
    <property type="protein sequence ID" value="KRL36558.1"/>
    <property type="molecule type" value="Genomic_DNA"/>
</dbReference>
<feature type="transmembrane region" description="Helical" evidence="2">
    <location>
        <begin position="197"/>
        <end position="217"/>
    </location>
</feature>
<feature type="transmembrane region" description="Helical" evidence="2">
    <location>
        <begin position="256"/>
        <end position="274"/>
    </location>
</feature>
<proteinExistence type="predicted"/>
<accession>A0A0R1PVY7</accession>
<dbReference type="PANTHER" id="PTHR41307">
    <property type="entry name" value="MEMBRANE PROTEIN-RELATED"/>
    <property type="match status" value="1"/>
</dbReference>
<evidence type="ECO:0000313" key="4">
    <source>
        <dbReference type="Proteomes" id="UP000051155"/>
    </source>
</evidence>
<dbReference type="AlphaFoldDB" id="A0A0R1PVY7"/>
<feature type="coiled-coil region" evidence="1">
    <location>
        <begin position="1"/>
        <end position="28"/>
    </location>
</feature>
<dbReference type="Proteomes" id="UP000051155">
    <property type="component" value="Unassembled WGS sequence"/>
</dbReference>
<feature type="transmembrane region" description="Helical" evidence="2">
    <location>
        <begin position="224"/>
        <end position="244"/>
    </location>
</feature>
<reference evidence="3 4" key="1">
    <citation type="journal article" date="2015" name="Genome Announc.">
        <title>Expanding the biotechnology potential of lactobacilli through comparative genomics of 213 strains and associated genera.</title>
        <authorList>
            <person name="Sun Z."/>
            <person name="Harris H.M."/>
            <person name="McCann A."/>
            <person name="Guo C."/>
            <person name="Argimon S."/>
            <person name="Zhang W."/>
            <person name="Yang X."/>
            <person name="Jeffery I.B."/>
            <person name="Cooney J.C."/>
            <person name="Kagawa T.F."/>
            <person name="Liu W."/>
            <person name="Song Y."/>
            <person name="Salvetti E."/>
            <person name="Wrobel A."/>
            <person name="Rasinkangas P."/>
            <person name="Parkhill J."/>
            <person name="Rea M.C."/>
            <person name="O'Sullivan O."/>
            <person name="Ritari J."/>
            <person name="Douillard F.P."/>
            <person name="Paul Ross R."/>
            <person name="Yang R."/>
            <person name="Briner A.E."/>
            <person name="Felis G.E."/>
            <person name="de Vos W.M."/>
            <person name="Barrangou R."/>
            <person name="Klaenhammer T.R."/>
            <person name="Caufield P.W."/>
            <person name="Cui Y."/>
            <person name="Zhang H."/>
            <person name="O'Toole P.W."/>
        </authorList>
    </citation>
    <scope>NUCLEOTIDE SEQUENCE [LARGE SCALE GENOMIC DNA]</scope>
    <source>
        <strain evidence="3 4">DSM 19971</strain>
    </source>
</reference>